<dbReference type="GO" id="GO:0034511">
    <property type="term" value="F:U3 snoRNA binding"/>
    <property type="evidence" value="ECO:0007669"/>
    <property type="project" value="InterPro"/>
</dbReference>
<evidence type="ECO:0000256" key="1">
    <source>
        <dbReference type="ARBA" id="ARBA00004604"/>
    </source>
</evidence>
<feature type="compositionally biased region" description="Basic residues" evidence="4">
    <location>
        <begin position="1"/>
        <end position="21"/>
    </location>
</feature>
<dbReference type="AlphaFoldDB" id="A0A2C6KTJ6"/>
<feature type="compositionally biased region" description="Basic and acidic residues" evidence="4">
    <location>
        <begin position="47"/>
        <end position="56"/>
    </location>
</feature>
<dbReference type="RefSeq" id="XP_067921290.1">
    <property type="nucleotide sequence ID" value="XM_068066737.1"/>
</dbReference>
<dbReference type="OrthoDB" id="10264378at2759"/>
<evidence type="ECO:0000313" key="8">
    <source>
        <dbReference type="Proteomes" id="UP000221165"/>
    </source>
</evidence>
<feature type="compositionally biased region" description="Basic and acidic residues" evidence="4">
    <location>
        <begin position="135"/>
        <end position="145"/>
    </location>
</feature>
<name>A0A2C6KTJ6_9APIC</name>
<feature type="region of interest" description="Disordered" evidence="4">
    <location>
        <begin position="121"/>
        <end position="145"/>
    </location>
</feature>
<comment type="similarity">
    <text evidence="2">Belongs to the UTP25 family.</text>
</comment>
<comment type="subcellular location">
    <subcellularLocation>
        <location evidence="1">Nucleus</location>
        <location evidence="1">Nucleolus</location>
    </subcellularLocation>
</comment>
<organism evidence="7 8">
    <name type="scientific">Cystoisospora suis</name>
    <dbReference type="NCBI Taxonomy" id="483139"/>
    <lineage>
        <taxon>Eukaryota</taxon>
        <taxon>Sar</taxon>
        <taxon>Alveolata</taxon>
        <taxon>Apicomplexa</taxon>
        <taxon>Conoidasida</taxon>
        <taxon>Coccidia</taxon>
        <taxon>Eucoccidiorida</taxon>
        <taxon>Eimeriorina</taxon>
        <taxon>Sarcocystidae</taxon>
        <taxon>Cystoisospora</taxon>
    </lineage>
</organism>
<dbReference type="GO" id="GO:0019843">
    <property type="term" value="F:rRNA binding"/>
    <property type="evidence" value="ECO:0007669"/>
    <property type="project" value="TreeGrafter"/>
</dbReference>
<feature type="compositionally biased region" description="Polar residues" evidence="4">
    <location>
        <begin position="200"/>
        <end position="210"/>
    </location>
</feature>
<evidence type="ECO:0000259" key="5">
    <source>
        <dbReference type="Pfam" id="PF06862"/>
    </source>
</evidence>
<proteinExistence type="inferred from homology"/>
<dbReference type="InterPro" id="IPR053940">
    <property type="entry name" value="UTP25_NTPase-like"/>
</dbReference>
<accession>A0A2C6KTJ6</accession>
<dbReference type="VEuPathDB" id="ToxoDB:CSUI_006581"/>
<dbReference type="InterPro" id="IPR010678">
    <property type="entry name" value="UTP25"/>
</dbReference>
<gene>
    <name evidence="7" type="ORF">CSUI_006581</name>
</gene>
<comment type="caution">
    <text evidence="7">The sequence shown here is derived from an EMBL/GenBank/DDBJ whole genome shotgun (WGS) entry which is preliminary data.</text>
</comment>
<feature type="region of interest" description="Disordered" evidence="4">
    <location>
        <begin position="1"/>
        <end position="108"/>
    </location>
</feature>
<feature type="region of interest" description="Disordered" evidence="4">
    <location>
        <begin position="368"/>
        <end position="410"/>
    </location>
</feature>
<feature type="domain" description="UTP25 NTP hydrolase-like" evidence="6">
    <location>
        <begin position="722"/>
        <end position="939"/>
    </location>
</feature>
<protein>
    <submittedName>
        <fullName evidence="7">Digestive organ expansion factor-like protein</fullName>
    </submittedName>
</protein>
<evidence type="ECO:0000256" key="4">
    <source>
        <dbReference type="SAM" id="MobiDB-lite"/>
    </source>
</evidence>
<keyword evidence="8" id="KW-1185">Reference proteome</keyword>
<dbReference type="GO" id="GO:0000462">
    <property type="term" value="P:maturation of SSU-rRNA from tricistronic rRNA transcript (SSU-rRNA, 5.8S rRNA, LSU-rRNA)"/>
    <property type="evidence" value="ECO:0007669"/>
    <property type="project" value="TreeGrafter"/>
</dbReference>
<evidence type="ECO:0000259" key="6">
    <source>
        <dbReference type="Pfam" id="PF22916"/>
    </source>
</evidence>
<dbReference type="PANTHER" id="PTHR12933:SF0">
    <property type="entry name" value="U3 SMALL NUCLEOLAR RNA-ASSOCIATED PROTEIN 25 HOMOLOG"/>
    <property type="match status" value="1"/>
</dbReference>
<feature type="compositionally biased region" description="Basic and acidic residues" evidence="4">
    <location>
        <begin position="370"/>
        <end position="391"/>
    </location>
</feature>
<feature type="region of interest" description="Disordered" evidence="4">
    <location>
        <begin position="183"/>
        <end position="210"/>
    </location>
</feature>
<feature type="domain" description="UTP25 C-terminal" evidence="5">
    <location>
        <begin position="1070"/>
        <end position="1218"/>
    </location>
</feature>
<feature type="compositionally biased region" description="Basic and acidic residues" evidence="4">
    <location>
        <begin position="22"/>
        <end position="39"/>
    </location>
</feature>
<dbReference type="PANTHER" id="PTHR12933">
    <property type="entry name" value="ORF PROTEIN-RELATED"/>
    <property type="match status" value="1"/>
</dbReference>
<dbReference type="Pfam" id="PF22916">
    <property type="entry name" value="UTP25_NTPase-like"/>
    <property type="match status" value="1"/>
</dbReference>
<reference evidence="7 8" key="1">
    <citation type="journal article" date="2017" name="Int. J. Parasitol.">
        <title>The genome of the protozoan parasite Cystoisospora suis and a reverse vaccinology approach to identify vaccine candidates.</title>
        <authorList>
            <person name="Palmieri N."/>
            <person name="Shrestha A."/>
            <person name="Ruttkowski B."/>
            <person name="Beck T."/>
            <person name="Vogl C."/>
            <person name="Tomley F."/>
            <person name="Blake D.P."/>
            <person name="Joachim A."/>
        </authorList>
    </citation>
    <scope>NUCLEOTIDE SEQUENCE [LARGE SCALE GENOMIC DNA]</scope>
    <source>
        <strain evidence="7 8">Wien I</strain>
    </source>
</reference>
<dbReference type="Pfam" id="PF06862">
    <property type="entry name" value="Utp25_C"/>
    <property type="match status" value="1"/>
</dbReference>
<evidence type="ECO:0000256" key="2">
    <source>
        <dbReference type="ARBA" id="ARBA00009223"/>
    </source>
</evidence>
<evidence type="ECO:0000256" key="3">
    <source>
        <dbReference type="ARBA" id="ARBA00023242"/>
    </source>
</evidence>
<dbReference type="GeneID" id="94429948"/>
<keyword evidence="3" id="KW-0539">Nucleus</keyword>
<evidence type="ECO:0000313" key="7">
    <source>
        <dbReference type="EMBL" id="PHJ19592.1"/>
    </source>
</evidence>
<dbReference type="InterPro" id="IPR053939">
    <property type="entry name" value="UTP25_C"/>
</dbReference>
<feature type="compositionally biased region" description="Basic residues" evidence="4">
    <location>
        <begin position="82"/>
        <end position="92"/>
    </location>
</feature>
<dbReference type="Proteomes" id="UP000221165">
    <property type="component" value="Unassembled WGS sequence"/>
</dbReference>
<dbReference type="EMBL" id="MIGC01003350">
    <property type="protein sequence ID" value="PHJ19592.1"/>
    <property type="molecule type" value="Genomic_DNA"/>
</dbReference>
<dbReference type="GO" id="GO:0032040">
    <property type="term" value="C:small-subunit processome"/>
    <property type="evidence" value="ECO:0007669"/>
    <property type="project" value="TreeGrafter"/>
</dbReference>
<sequence length="1227" mass="135939">MRSRYGKNRKGRGRPGRKKGKKVDLEALYNERLEKHKGLAESPRSSLADRESDKRAVVRSSHLAATEQYQGRDTHDGANGRQLRHSPGKKFVHAPTITARSPPLPLGHNRTFSKLLSGLNKGDRREQAGNATKVTNKEACGDSGRERRRDLLKRAFPSNGLECKLLKNGNKWAVLRNLTIVDEESRDPHPDPGDAAPSAVGSSNRSIQMPSTEERTLLEMRDSQSGEGPHPVGEAITRDGITEGALYDEGASQDQTSRRVSFAGAPLLNASGCCGSLQLPGIPSAVAPLDFFWTFEVEPSKEELERILALRRTSDSAGKRETSTWRCSADLGCEAGSKGGILRGKETADQFGTPVLSEEPSAVCLLLQEEPGRNKAHGERSSSPRLRDEPKRRKKQCSNQVSGRRIGVHPRGYTSYNDVLPLHAAKPPCIFSGAECLPIKACAHNRDTTKQEPEGCAIGTTTDCHSRSTSAEPGGCSYFEHVLQSVPPEAPFSPSPTDSPYGFPPSMLLRLQKLLRQRSSCSGAPSCDCTSPSDSVLHQSLTTLKARALFHYLSTYVDVTFPHQNHTTSTEVRFLYSLHVALHIWKARRRVQANSNLVRRITNKDPQELRVSLVKAPTQHDNAEKTVADFSALASPGALKDCEGGAVHEDVEEEEQKGAAAEQRDGCCRLIADGQNEFDGVGTCAGRDRGRRTLALQTHCQLQGRHAATCQEVREHWPGDWLESQVRDGGYTRPRVLVLLPFRSAAKQVVDNLIAFMPDIQQVLNKRRYEEEFGLSCREEEEQKQNFCKGNKPEDFVDVFGGNDDDQFRLGIRVANKSLVMYAPFYSSDILVASPLGLRMVVGTAGDAKRDYDFLSSIEVVIVDRADVIGMQNWAFLKDCFAALNLPPLSYTSFDIRRLRPSVAAGVAASFRQTIICSNGRDARIHGLLKQFCWNRRGQLHLFDAPRAAFVPNTVAFDNSEEKKPFCREGMLELDSSPENFWGEGNSRIGRNVASKCAAAGVQQLFCKVACPEFSKISGCIIQHFVTNVLPSLGGEFSKAVVVLSSYLDYCRYVWRREGRLAGKVTPRSSFAIVLLWRFLKEHGIDFVSCHEYTSNGSITRSRQRFHKGKALPVSLSEVSLLITTVRFLFYRRYSLRGADRILFLEPPVSAEVYTHVLLHSLPDETDFGAKHTKTQGEDEGGSSIRKCGASICFFTKYHVYQLERLLGVDKAVSLLQVPDRKVVAIR</sequence>